<dbReference type="Pfam" id="PF01168">
    <property type="entry name" value="Ala_racemase_N"/>
    <property type="match status" value="1"/>
</dbReference>
<comment type="function">
    <text evidence="4">Catalyzes the interconversion of L-alanine and D-alanine. May also act on other amino acids.</text>
</comment>
<feature type="modified residue" description="N6-(pyridoxal phosphate)lysine" evidence="4">
    <location>
        <position position="42"/>
    </location>
</feature>
<dbReference type="GO" id="GO:0008784">
    <property type="term" value="F:alanine racemase activity"/>
    <property type="evidence" value="ECO:0007669"/>
    <property type="project" value="UniProtKB-EC"/>
</dbReference>
<evidence type="ECO:0000256" key="4">
    <source>
        <dbReference type="HAMAP-Rule" id="MF_01201"/>
    </source>
</evidence>
<dbReference type="NCBIfam" id="TIGR00492">
    <property type="entry name" value="alr"/>
    <property type="match status" value="1"/>
</dbReference>
<evidence type="ECO:0000256" key="2">
    <source>
        <dbReference type="ARBA" id="ARBA00022898"/>
    </source>
</evidence>
<dbReference type="InterPro" id="IPR009006">
    <property type="entry name" value="Ala_racemase/Decarboxylase_C"/>
</dbReference>
<dbReference type="Pfam" id="PF00842">
    <property type="entry name" value="Ala_racemase_C"/>
    <property type="match status" value="1"/>
</dbReference>
<evidence type="ECO:0000256" key="3">
    <source>
        <dbReference type="ARBA" id="ARBA00023235"/>
    </source>
</evidence>
<evidence type="ECO:0000313" key="7">
    <source>
        <dbReference type="EMBL" id="UWX96464.1"/>
    </source>
</evidence>
<keyword evidence="3 4" id="KW-0413">Isomerase</keyword>
<evidence type="ECO:0000259" key="6">
    <source>
        <dbReference type="SMART" id="SM01005"/>
    </source>
</evidence>
<protein>
    <recommendedName>
        <fullName evidence="4">Alanine racemase</fullName>
        <ecNumber evidence="4">5.1.1.1</ecNumber>
    </recommendedName>
</protein>
<dbReference type="PRINTS" id="PR00992">
    <property type="entry name" value="ALARACEMASE"/>
</dbReference>
<dbReference type="CDD" id="cd00430">
    <property type="entry name" value="PLPDE_III_AR"/>
    <property type="match status" value="1"/>
</dbReference>
<sequence>MNYPEFPAPAERTAVIDLAAIRHNVRHLSHVVSPARVMAVVKADAYGHGAVETARAAVSAGAAWLGVAHISEALALRTAGITEPVLAWLHTREAEFGEAIRANVDLGVSGWDLEEVVAAARELEMPARVHLKIDTGLGRNGCPEDLWEAFVGRALAYQEEGLLRVVGIFSHFAVADEPHRPETDEQLQKFRDAVAVAEDAGVDREVRHIANTPGALSRPDAHFDLVRIGLGMYGLSPFAGQTSAELGLRPAMTVKTTIAACKEVPADQGVSYGLHYRTQEPTTLALIPLGYADGIPRVATGGPVQVDGQVYPVVGRVAMDQMVIDLRRTGIAGTPDSLVGREAVLFGGEGQPSVDEWASAAGSINYEIISRIGGRVPRTYIDSEPRGGAGDTEGLPIALEAAPESTTAPEGATDPETHAAQAVEAP</sequence>
<feature type="active site" description="Proton acceptor; specific for L-alanine" evidence="4">
    <location>
        <position position="272"/>
    </location>
</feature>
<feature type="domain" description="Alanine racemase C-terminal" evidence="6">
    <location>
        <begin position="251"/>
        <end position="381"/>
    </location>
</feature>
<dbReference type="PANTHER" id="PTHR30511">
    <property type="entry name" value="ALANINE RACEMASE"/>
    <property type="match status" value="1"/>
</dbReference>
<organism evidence="7 8">
    <name type="scientific">Arthrobacter zhaoxinii</name>
    <dbReference type="NCBI Taxonomy" id="2964616"/>
    <lineage>
        <taxon>Bacteria</taxon>
        <taxon>Bacillati</taxon>
        <taxon>Actinomycetota</taxon>
        <taxon>Actinomycetes</taxon>
        <taxon>Micrococcales</taxon>
        <taxon>Micrococcaceae</taxon>
        <taxon>Arthrobacter</taxon>
    </lineage>
</organism>
<proteinExistence type="inferred from homology"/>
<dbReference type="PROSITE" id="PS00395">
    <property type="entry name" value="ALANINE_RACEMASE"/>
    <property type="match status" value="1"/>
</dbReference>
<dbReference type="Gene3D" id="3.20.20.10">
    <property type="entry name" value="Alanine racemase"/>
    <property type="match status" value="1"/>
</dbReference>
<dbReference type="SMART" id="SM01005">
    <property type="entry name" value="Ala_racemase_C"/>
    <property type="match status" value="1"/>
</dbReference>
<dbReference type="InterPro" id="IPR000821">
    <property type="entry name" value="Ala_racemase"/>
</dbReference>
<feature type="active site" description="Proton acceptor; specific for D-alanine" evidence="4">
    <location>
        <position position="42"/>
    </location>
</feature>
<feature type="region of interest" description="Disordered" evidence="5">
    <location>
        <begin position="380"/>
        <end position="426"/>
    </location>
</feature>
<feature type="binding site" evidence="4">
    <location>
        <position position="319"/>
    </location>
    <ligand>
        <name>substrate</name>
    </ligand>
</feature>
<name>A0ABY5YQ69_9MICC</name>
<evidence type="ECO:0000313" key="8">
    <source>
        <dbReference type="Proteomes" id="UP001059859"/>
    </source>
</evidence>
<gene>
    <name evidence="7" type="primary">alr</name>
    <name evidence="7" type="ORF">N2K95_12450</name>
</gene>
<dbReference type="EC" id="5.1.1.1" evidence="4"/>
<accession>A0ABY5YQ69</accession>
<comment type="similarity">
    <text evidence="4">Belongs to the alanine racemase family.</text>
</comment>
<comment type="catalytic activity">
    <reaction evidence="4">
        <text>L-alanine = D-alanine</text>
        <dbReference type="Rhea" id="RHEA:20249"/>
        <dbReference type="ChEBI" id="CHEBI:57416"/>
        <dbReference type="ChEBI" id="CHEBI:57972"/>
        <dbReference type="EC" id="5.1.1.1"/>
    </reaction>
</comment>
<keyword evidence="2 4" id="KW-0663">Pyridoxal phosphate</keyword>
<dbReference type="InterPro" id="IPR001608">
    <property type="entry name" value="Ala_racemase_N"/>
</dbReference>
<dbReference type="HAMAP" id="MF_01201">
    <property type="entry name" value="Ala_racemase"/>
    <property type="match status" value="1"/>
</dbReference>
<evidence type="ECO:0000256" key="5">
    <source>
        <dbReference type="SAM" id="MobiDB-lite"/>
    </source>
</evidence>
<dbReference type="InterPro" id="IPR020622">
    <property type="entry name" value="Ala_racemase_pyridoxalP-BS"/>
</dbReference>
<dbReference type="Proteomes" id="UP001059859">
    <property type="component" value="Chromosome"/>
</dbReference>
<dbReference type="SUPFAM" id="SSF51419">
    <property type="entry name" value="PLP-binding barrel"/>
    <property type="match status" value="1"/>
</dbReference>
<dbReference type="PANTHER" id="PTHR30511:SF0">
    <property type="entry name" value="ALANINE RACEMASE, CATABOLIC-RELATED"/>
    <property type="match status" value="1"/>
</dbReference>
<dbReference type="EMBL" id="CP104275">
    <property type="protein sequence ID" value="UWX96464.1"/>
    <property type="molecule type" value="Genomic_DNA"/>
</dbReference>
<dbReference type="Gene3D" id="2.40.37.10">
    <property type="entry name" value="Lyase, Ornithine Decarboxylase, Chain A, domain 1"/>
    <property type="match status" value="1"/>
</dbReference>
<evidence type="ECO:0000256" key="1">
    <source>
        <dbReference type="ARBA" id="ARBA00001933"/>
    </source>
</evidence>
<comment type="pathway">
    <text evidence="4">Amino-acid biosynthesis; D-alanine biosynthesis; D-alanine from L-alanine: step 1/1.</text>
</comment>
<dbReference type="SUPFAM" id="SSF50621">
    <property type="entry name" value="Alanine racemase C-terminal domain-like"/>
    <property type="match status" value="1"/>
</dbReference>
<feature type="binding site" evidence="4">
    <location>
        <position position="139"/>
    </location>
    <ligand>
        <name>substrate</name>
    </ligand>
</feature>
<dbReference type="RefSeq" id="WP_260651812.1">
    <property type="nucleotide sequence ID" value="NZ_CP104275.1"/>
</dbReference>
<comment type="cofactor">
    <cofactor evidence="1 4">
        <name>pyridoxal 5'-phosphate</name>
        <dbReference type="ChEBI" id="CHEBI:597326"/>
    </cofactor>
</comment>
<dbReference type="InterPro" id="IPR029066">
    <property type="entry name" value="PLP-binding_barrel"/>
</dbReference>
<keyword evidence="8" id="KW-1185">Reference proteome</keyword>
<reference evidence="7" key="1">
    <citation type="submission" date="2022-09" db="EMBL/GenBank/DDBJ databases">
        <title>Novel species in genus Arthrobacter.</title>
        <authorList>
            <person name="Liu Y."/>
        </authorList>
    </citation>
    <scope>NUCLEOTIDE SEQUENCE</scope>
    <source>
        <strain evidence="7">Zg-Y815</strain>
    </source>
</reference>
<dbReference type="InterPro" id="IPR011079">
    <property type="entry name" value="Ala_racemase_C"/>
</dbReference>